<dbReference type="AlphaFoldDB" id="A0A6N3AM85"/>
<protein>
    <submittedName>
        <fullName evidence="1">Uncharacterized protein</fullName>
    </submittedName>
</protein>
<dbReference type="EMBL" id="CACRTN010000011">
    <property type="protein sequence ID" value="VYT90640.1"/>
    <property type="molecule type" value="Genomic_DNA"/>
</dbReference>
<proteinExistence type="predicted"/>
<sequence length="404" mass="45949">MQHRWIAPSQHCFYFKEILQHHWETMNIIHGQWGDGRMKTYVLSHFSALHWLLSHRDPRVGNNAPYLDVPASSDAPDSQVVEELRWTIGLEGPLDFLVIGDGALRRSSAVRPHRCSQDIPPGSLIPIACRAHDAEMLVCCPELAFLQICQAVDTLAAIYFGMCVCSDFRFDSFALGGVVFRSEGGHAIASQNSIARYLDRSDGLKGAKRARLALRHVRDHARSPKECALGMMFCLPARLGGFDLGDPSFNEMVRVFDGSDRRGKPRYSIRYPDIAIRSTSRKGERRMVFVDYDPASTHAGMEKMMLDSRRRNDMATIRDVPHFTITSDDAMSFEYLEKLADRMRRLLGRRSRPLLRGAKDSAESREVLLRTQERRRLLWLQFVVRSFDSVLADYACANLANARM</sequence>
<organism evidence="1">
    <name type="scientific">Collinsella intestinalis</name>
    <dbReference type="NCBI Taxonomy" id="147207"/>
    <lineage>
        <taxon>Bacteria</taxon>
        <taxon>Bacillati</taxon>
        <taxon>Actinomycetota</taxon>
        <taxon>Coriobacteriia</taxon>
        <taxon>Coriobacteriales</taxon>
        <taxon>Coriobacteriaceae</taxon>
        <taxon>Collinsella</taxon>
    </lineage>
</organism>
<dbReference type="RefSeq" id="WP_421756108.1">
    <property type="nucleotide sequence ID" value="NZ_CACRTN010000011.1"/>
</dbReference>
<gene>
    <name evidence="1" type="ORF">CILFYP54_00252</name>
</gene>
<name>A0A6N3AM85_9ACTN</name>
<accession>A0A6N3AM85</accession>
<evidence type="ECO:0000313" key="1">
    <source>
        <dbReference type="EMBL" id="VYT90640.1"/>
    </source>
</evidence>
<reference evidence="1" key="1">
    <citation type="submission" date="2019-11" db="EMBL/GenBank/DDBJ databases">
        <authorList>
            <person name="Feng L."/>
        </authorList>
    </citation>
    <scope>NUCLEOTIDE SEQUENCE</scope>
    <source>
        <strain evidence="1">CintestinalisLFYP54</strain>
    </source>
</reference>